<sequence length="235" mass="26432">MHLLYLLSSNKHNLKFFQHYKEFQKYKLLRIISKKFDSCSCSLSPLIMVSEYNRAVKTPIAASLTSSAESSDQTSNFCKAKGIQKSANSSTQVRHRDKLVASSSLLYYKNLSILKSSIKLLGSRSPSIEEITQYKKSGPIKLYSIPTKTIGIKKSKGNFFKTATNALTPFRRMSLSVEVESISFPVFTISKMSFNTCVILSVVYFTIYITADCLTDHNYSTTLSVICIIIEYGDN</sequence>
<keyword evidence="2" id="KW-1185">Reference proteome</keyword>
<evidence type="ECO:0000313" key="1">
    <source>
        <dbReference type="EMBL" id="KAE9524989.1"/>
    </source>
</evidence>
<protein>
    <submittedName>
        <fullName evidence="1">Uncharacterized protein</fullName>
    </submittedName>
</protein>
<dbReference type="AlphaFoldDB" id="A0A6G0T340"/>
<reference evidence="1 2" key="1">
    <citation type="submission" date="2019-08" db="EMBL/GenBank/DDBJ databases">
        <title>The genome of the soybean aphid Biotype 1, its phylome, world population structure and adaptation to the North American continent.</title>
        <authorList>
            <person name="Giordano R."/>
            <person name="Donthu R.K."/>
            <person name="Hernandez A.G."/>
            <person name="Wright C.L."/>
            <person name="Zimin A.V."/>
        </authorList>
    </citation>
    <scope>NUCLEOTIDE SEQUENCE [LARGE SCALE GENOMIC DNA]</scope>
    <source>
        <tissue evidence="1">Whole aphids</tissue>
    </source>
</reference>
<dbReference type="EMBL" id="VYZN01000065">
    <property type="protein sequence ID" value="KAE9524989.1"/>
    <property type="molecule type" value="Genomic_DNA"/>
</dbReference>
<dbReference type="OrthoDB" id="342900at2759"/>
<gene>
    <name evidence="1" type="ORF">AGLY_015039</name>
</gene>
<accession>A0A6G0T340</accession>
<comment type="caution">
    <text evidence="1">The sequence shown here is derived from an EMBL/GenBank/DDBJ whole genome shotgun (WGS) entry which is preliminary data.</text>
</comment>
<dbReference type="Proteomes" id="UP000475862">
    <property type="component" value="Unassembled WGS sequence"/>
</dbReference>
<proteinExistence type="predicted"/>
<name>A0A6G0T340_APHGL</name>
<evidence type="ECO:0000313" key="2">
    <source>
        <dbReference type="Proteomes" id="UP000475862"/>
    </source>
</evidence>
<organism evidence="1 2">
    <name type="scientific">Aphis glycines</name>
    <name type="common">Soybean aphid</name>
    <dbReference type="NCBI Taxonomy" id="307491"/>
    <lineage>
        <taxon>Eukaryota</taxon>
        <taxon>Metazoa</taxon>
        <taxon>Ecdysozoa</taxon>
        <taxon>Arthropoda</taxon>
        <taxon>Hexapoda</taxon>
        <taxon>Insecta</taxon>
        <taxon>Pterygota</taxon>
        <taxon>Neoptera</taxon>
        <taxon>Paraneoptera</taxon>
        <taxon>Hemiptera</taxon>
        <taxon>Sternorrhyncha</taxon>
        <taxon>Aphidomorpha</taxon>
        <taxon>Aphidoidea</taxon>
        <taxon>Aphididae</taxon>
        <taxon>Aphidini</taxon>
        <taxon>Aphis</taxon>
        <taxon>Aphis</taxon>
    </lineage>
</organism>